<evidence type="ECO:0000256" key="5">
    <source>
        <dbReference type="ARBA" id="ARBA00022448"/>
    </source>
</evidence>
<comment type="subcellular location">
    <subcellularLocation>
        <location evidence="1">Cell membrane</location>
    </subcellularLocation>
    <subcellularLocation>
        <location evidence="2">Cytoplasm</location>
        <location evidence="2">Cytosol</location>
    </subcellularLocation>
    <subcellularLocation>
        <location evidence="3">Endoplasmic reticulum membrane</location>
    </subcellularLocation>
</comment>
<dbReference type="EMBL" id="CM014100">
    <property type="protein sequence ID" value="TKS92325.1"/>
    <property type="molecule type" value="Genomic_DNA"/>
</dbReference>
<keyword evidence="9" id="KW-0256">Endoplasmic reticulum</keyword>
<dbReference type="PANTHER" id="PTHR10972">
    <property type="entry name" value="OXYSTEROL-BINDING PROTEIN-RELATED"/>
    <property type="match status" value="1"/>
</dbReference>
<keyword evidence="10 14" id="KW-0445">Lipid transport</keyword>
<evidence type="ECO:0000256" key="3">
    <source>
        <dbReference type="ARBA" id="ARBA00004586"/>
    </source>
</evidence>
<dbReference type="Pfam" id="PF15409">
    <property type="entry name" value="PH_8"/>
    <property type="match status" value="1"/>
</dbReference>
<dbReference type="SUPFAM" id="SSF50729">
    <property type="entry name" value="PH domain-like"/>
    <property type="match status" value="1"/>
</dbReference>
<evidence type="ECO:0000313" key="18">
    <source>
        <dbReference type="Proteomes" id="UP000298787"/>
    </source>
</evidence>
<evidence type="ECO:0000256" key="6">
    <source>
        <dbReference type="ARBA" id="ARBA00022475"/>
    </source>
</evidence>
<dbReference type="GO" id="GO:0015485">
    <property type="term" value="F:cholesterol binding"/>
    <property type="evidence" value="ECO:0007669"/>
    <property type="project" value="TreeGrafter"/>
</dbReference>
<organism evidence="17 18">
    <name type="scientific">Collichthys lucidus</name>
    <name type="common">Big head croaker</name>
    <name type="synonym">Sciaena lucida</name>
    <dbReference type="NCBI Taxonomy" id="240159"/>
    <lineage>
        <taxon>Eukaryota</taxon>
        <taxon>Metazoa</taxon>
        <taxon>Chordata</taxon>
        <taxon>Craniata</taxon>
        <taxon>Vertebrata</taxon>
        <taxon>Euteleostomi</taxon>
        <taxon>Actinopterygii</taxon>
        <taxon>Neopterygii</taxon>
        <taxon>Teleostei</taxon>
        <taxon>Neoteleostei</taxon>
        <taxon>Acanthomorphata</taxon>
        <taxon>Eupercaria</taxon>
        <taxon>Sciaenidae</taxon>
        <taxon>Collichthys</taxon>
    </lineage>
</organism>
<dbReference type="GO" id="GO:0005829">
    <property type="term" value="C:cytosol"/>
    <property type="evidence" value="ECO:0007669"/>
    <property type="project" value="UniProtKB-SubCell"/>
</dbReference>
<dbReference type="Proteomes" id="UP000298787">
    <property type="component" value="Chromosome 23"/>
</dbReference>
<dbReference type="GO" id="GO:0097038">
    <property type="term" value="C:perinuclear endoplasmic reticulum"/>
    <property type="evidence" value="ECO:0007669"/>
    <property type="project" value="TreeGrafter"/>
</dbReference>
<proteinExistence type="inferred from homology"/>
<dbReference type="PANTHER" id="PTHR10972:SF146">
    <property type="entry name" value="OXYSTEROL-BINDING PROTEIN"/>
    <property type="match status" value="1"/>
</dbReference>
<accession>A0A4U5VXS9</accession>
<evidence type="ECO:0000256" key="4">
    <source>
        <dbReference type="ARBA" id="ARBA00008842"/>
    </source>
</evidence>
<sequence>MQRFPHYIAPMDPQVCPPPLSSSQSVISGLDKSPASVFRPGHSRSNSTGSSKHSKQSRHWEVMDDLQNLDMISVPGSSLDLSIPGICEGYLMKRRKYPLKGWHKRYFLLEKGILKYSKMQQDIQRGKLHGSLDVSLAVMSINKKAKRIDLDAGDNLYHLKAKSHDIFYIWLTKLCAHRVFRKNEAMSVHHGVLHALSMGPSALPAMASLAQKNRAALPHYASSASVFQLEMGSPAPAVASHPGVTNKVSAWLQQTSDIDATSNDLARCQLELTELAQLIQRLHWLEGGLPITSTDLEMRISMQNLSLEKPKKKAGKGIGHSRTLSRVEAMGGFFTSSHLSTNSSAGLGQSLQSIPDYVYSQLSSPQVTSPEAKKLHQDICTASQRVHTSLKSIHDVLTLERERVRQAWTGPELRHNTSQQLATLCSTLSERTPSMGRHSHRAPSVADSMAEYFDASEVIVCESSSEAEASDESGLSDITTTSTSEPEEGHAAATLNYRASVNSTADHPSPVPTNTALQDVFIILTCVAVIQAVALSLPAPGNRQQPHWHHDHSCTTTSARTCPESPCRFALNEPVSLLQRLSEELEYTDLLDIANHIDDPYERMVYVAAFSISGYAWASWRYRYKPFNPVLGETYESHREDRGFHYVSEQVSHHPPISACHAKSENFTFWQDQRWKNKFWGKSVEVLSSGLVNVSLPKYGDHYEWNKAVTCIHNVLSQQRWLEHYDSSKNEVQGVVLDRAGDVVHRFGGLWHEGIFCDTLPTPKCIWKPNVQPDDQFDFYGFSRYARELNELTPDLEAVLPPTDTRFRPDQRLLEEGKVAEADKKKDEVEEKQRERKKGDGQERGGARPQVLQRCCYEFCVTLGWFPLFSNIIARQQQFSLYFLRKALDEAGREVWLTNDTYWNLRKDPGFSKTENLELW</sequence>
<dbReference type="AlphaFoldDB" id="A0A4U5VXS9"/>
<comment type="similarity">
    <text evidence="4 13">Belongs to the OSBP family.</text>
</comment>
<evidence type="ECO:0000256" key="12">
    <source>
        <dbReference type="ARBA" id="ARBA00023136"/>
    </source>
</evidence>
<dbReference type="STRING" id="240159.A0A4U5VXS9"/>
<dbReference type="SUPFAM" id="SSF144000">
    <property type="entry name" value="Oxysterol-binding protein-like"/>
    <property type="match status" value="1"/>
</dbReference>
<dbReference type="Pfam" id="PF01237">
    <property type="entry name" value="Oxysterol_BP"/>
    <property type="match status" value="1"/>
</dbReference>
<dbReference type="GO" id="GO:0031965">
    <property type="term" value="C:nuclear membrane"/>
    <property type="evidence" value="ECO:0007669"/>
    <property type="project" value="TreeGrafter"/>
</dbReference>
<dbReference type="GO" id="GO:0005789">
    <property type="term" value="C:endoplasmic reticulum membrane"/>
    <property type="evidence" value="ECO:0007669"/>
    <property type="project" value="UniProtKB-SubCell"/>
</dbReference>
<evidence type="ECO:0000256" key="15">
    <source>
        <dbReference type="SAM" id="MobiDB-lite"/>
    </source>
</evidence>
<evidence type="ECO:0000256" key="1">
    <source>
        <dbReference type="ARBA" id="ARBA00004236"/>
    </source>
</evidence>
<keyword evidence="7" id="KW-0963">Cytoplasm</keyword>
<evidence type="ECO:0000313" key="17">
    <source>
        <dbReference type="EMBL" id="TKS92325.1"/>
    </source>
</evidence>
<dbReference type="PROSITE" id="PS01013">
    <property type="entry name" value="OSBP"/>
    <property type="match status" value="1"/>
</dbReference>
<dbReference type="InterPro" id="IPR018494">
    <property type="entry name" value="Oxysterol-bd_CS"/>
</dbReference>
<evidence type="ECO:0000256" key="7">
    <source>
        <dbReference type="ARBA" id="ARBA00022490"/>
    </source>
</evidence>
<feature type="domain" description="PH" evidence="16">
    <location>
        <begin position="84"/>
        <end position="179"/>
    </location>
</feature>
<gene>
    <name evidence="17" type="ORF">D9C73_025473</name>
</gene>
<dbReference type="SMART" id="SM00233">
    <property type="entry name" value="PH"/>
    <property type="match status" value="1"/>
</dbReference>
<evidence type="ECO:0000256" key="11">
    <source>
        <dbReference type="ARBA" id="ARBA00023121"/>
    </source>
</evidence>
<name>A0A4U5VXS9_COLLU</name>
<dbReference type="InterPro" id="IPR000648">
    <property type="entry name" value="Oxysterol-bd"/>
</dbReference>
<feature type="region of interest" description="Disordered" evidence="15">
    <location>
        <begin position="818"/>
        <end position="846"/>
    </location>
</feature>
<keyword evidence="6" id="KW-1003">Cell membrane</keyword>
<dbReference type="PROSITE" id="PS50003">
    <property type="entry name" value="PH_DOMAIN"/>
    <property type="match status" value="1"/>
</dbReference>
<dbReference type="FunFam" id="2.30.29.30:FF:000011">
    <property type="entry name" value="Oxysterol-binding protein"/>
    <property type="match status" value="1"/>
</dbReference>
<dbReference type="InterPro" id="IPR041680">
    <property type="entry name" value="PH_8"/>
</dbReference>
<feature type="region of interest" description="Disordered" evidence="15">
    <location>
        <begin position="463"/>
        <end position="490"/>
    </location>
</feature>
<dbReference type="InterPro" id="IPR001849">
    <property type="entry name" value="PH_domain"/>
</dbReference>
<feature type="region of interest" description="Disordered" evidence="15">
    <location>
        <begin position="19"/>
        <end position="58"/>
    </location>
</feature>
<keyword evidence="18" id="KW-1185">Reference proteome</keyword>
<evidence type="ECO:0000256" key="13">
    <source>
        <dbReference type="RuleBase" id="RU003844"/>
    </source>
</evidence>
<reference evidence="17 18" key="1">
    <citation type="submission" date="2019-01" db="EMBL/GenBank/DDBJ databases">
        <title>Genome Assembly of Collichthys lucidus.</title>
        <authorList>
            <person name="Cai M."/>
            <person name="Xiao S."/>
        </authorList>
    </citation>
    <scope>NUCLEOTIDE SEQUENCE [LARGE SCALE GENOMIC DNA]</scope>
    <source>
        <strain evidence="17">JT15FE1705JMU</strain>
        <tissue evidence="17">Muscle</tissue>
    </source>
</reference>
<dbReference type="InterPro" id="IPR011993">
    <property type="entry name" value="PH-like_dom_sf"/>
</dbReference>
<dbReference type="InterPro" id="IPR037239">
    <property type="entry name" value="OSBP_sf"/>
</dbReference>
<dbReference type="FunFam" id="2.40.160.120:FF:000001">
    <property type="entry name" value="Oxysterol-binding protein"/>
    <property type="match status" value="1"/>
</dbReference>
<evidence type="ECO:0000256" key="14">
    <source>
        <dbReference type="RuleBase" id="RU003845"/>
    </source>
</evidence>
<evidence type="ECO:0000256" key="9">
    <source>
        <dbReference type="ARBA" id="ARBA00022824"/>
    </source>
</evidence>
<evidence type="ECO:0000259" key="16">
    <source>
        <dbReference type="PROSITE" id="PS50003"/>
    </source>
</evidence>
<evidence type="ECO:0000256" key="8">
    <source>
        <dbReference type="ARBA" id="ARBA00022553"/>
    </source>
</evidence>
<keyword evidence="5 14" id="KW-0813">Transport</keyword>
<keyword evidence="8" id="KW-0597">Phosphoprotein</keyword>
<keyword evidence="12" id="KW-0472">Membrane</keyword>
<dbReference type="CDD" id="cd13287">
    <property type="entry name" value="PH_ORP3_ORP6_ORP7"/>
    <property type="match status" value="1"/>
</dbReference>
<evidence type="ECO:0000256" key="10">
    <source>
        <dbReference type="ARBA" id="ARBA00023055"/>
    </source>
</evidence>
<keyword evidence="11" id="KW-0446">Lipid-binding</keyword>
<dbReference type="GO" id="GO:0120015">
    <property type="term" value="F:sterol transfer activity"/>
    <property type="evidence" value="ECO:0007669"/>
    <property type="project" value="UniProtKB-ARBA"/>
</dbReference>
<evidence type="ECO:0000256" key="2">
    <source>
        <dbReference type="ARBA" id="ARBA00004514"/>
    </source>
</evidence>
<dbReference type="Gene3D" id="2.40.160.120">
    <property type="match status" value="1"/>
</dbReference>
<dbReference type="GO" id="GO:0005886">
    <property type="term" value="C:plasma membrane"/>
    <property type="evidence" value="ECO:0007669"/>
    <property type="project" value="UniProtKB-SubCell"/>
</dbReference>
<dbReference type="GO" id="GO:0006699">
    <property type="term" value="P:bile acid biosynthetic process"/>
    <property type="evidence" value="ECO:0007669"/>
    <property type="project" value="UniProtKB-ARBA"/>
</dbReference>
<dbReference type="Gene3D" id="2.30.29.30">
    <property type="entry name" value="Pleckstrin-homology domain (PH domain)/Phosphotyrosine-binding domain (PTB)"/>
    <property type="match status" value="1"/>
</dbReference>
<protein>
    <recommendedName>
        <fullName evidence="14">Oxysterol-binding protein</fullName>
    </recommendedName>
</protein>